<dbReference type="AlphaFoldDB" id="Q9U5Y9"/>
<evidence type="ECO:0000313" key="1">
    <source>
        <dbReference type="EMBL" id="CAB56747.1"/>
    </source>
</evidence>
<gene>
    <name evidence="1" type="primary">ORF7</name>
</gene>
<accession>Q9U5Y9</accession>
<dbReference type="EMBL" id="X59156">
    <property type="protein sequence ID" value="CAB56747.1"/>
    <property type="molecule type" value="Genomic_DNA"/>
</dbReference>
<name>Q9U5Y9_CAEEL</name>
<organism evidence="1">
    <name type="scientific">Caenorhabditis elegans</name>
    <dbReference type="NCBI Taxonomy" id="6239"/>
    <lineage>
        <taxon>Eukaryota</taxon>
        <taxon>Metazoa</taxon>
        <taxon>Ecdysozoa</taxon>
        <taxon>Nematoda</taxon>
        <taxon>Chromadorea</taxon>
        <taxon>Rhabditida</taxon>
        <taxon>Rhabditina</taxon>
        <taxon>Rhabditomorpha</taxon>
        <taxon>Rhabditoidea</taxon>
        <taxon>Rhabditidae</taxon>
        <taxon>Peloderinae</taxon>
        <taxon>Caenorhabditis</taxon>
    </lineage>
</organism>
<feature type="non-terminal residue" evidence="1">
    <location>
        <position position="1"/>
    </location>
</feature>
<protein>
    <submittedName>
        <fullName evidence="1">Transposase</fullName>
    </submittedName>
</protein>
<reference evidence="1" key="1">
    <citation type="submission" date="1991-04" db="EMBL/GenBank/DDBJ databases">
        <authorList>
            <person name="Levitt A.M."/>
        </authorList>
    </citation>
    <scope>NUCLEOTIDE SEQUENCE</scope>
    <source>
        <strain evidence="1">RW7406</strain>
    </source>
</reference>
<reference evidence="1" key="2">
    <citation type="journal article" date="1992" name="DNA Cell Biol.">
        <title>The Tc2 transposon of Caenorhabditis elegans has the structure of a self-regulated element.</title>
        <authorList>
            <person name="Ruvolo V."/>
            <person name="Hill J.E."/>
            <person name="Levitt A."/>
        </authorList>
    </citation>
    <scope>NUCLEOTIDE SEQUENCE</scope>
    <source>
        <strain evidence="1">RW7406</strain>
    </source>
</reference>
<sequence>KKNQRKTNNRKKTKIIYGNDRIVRLVAFFLTFIDSNILHEVDERIFYTRAVEKIQTRRNRSVWCKTVNLIIFTSICSDCQGASFKGFQYQILWKIIPCVFNPFQVLEH</sequence>
<proteinExistence type="predicted"/>